<dbReference type="EMBL" id="JASOPU010000015">
    <property type="protein sequence ID" value="MDK7293695.1"/>
    <property type="molecule type" value="Genomic_DNA"/>
</dbReference>
<gene>
    <name evidence="2" type="ORF">QP487_09670</name>
</gene>
<feature type="coiled-coil region" evidence="1">
    <location>
        <begin position="19"/>
        <end position="46"/>
    </location>
</feature>
<dbReference type="RefSeq" id="WP_241486244.1">
    <property type="nucleotide sequence ID" value="NZ_JAKVIG010000003.1"/>
</dbReference>
<protein>
    <submittedName>
        <fullName evidence="2">Uncharacterized protein</fullName>
    </submittedName>
</protein>
<reference evidence="2" key="1">
    <citation type="submission" date="2023-05" db="EMBL/GenBank/DDBJ databases">
        <title>Cataloging the Phylogenetic Diversity of Human Bladder Bacteria.</title>
        <authorList>
            <person name="Du J."/>
        </authorList>
    </citation>
    <scope>NUCLEOTIDE SEQUENCE</scope>
    <source>
        <strain evidence="2">UMB0765</strain>
    </source>
</reference>
<dbReference type="Proteomes" id="UP001237917">
    <property type="component" value="Unassembled WGS sequence"/>
</dbReference>
<dbReference type="AlphaFoldDB" id="A0AAW6YNP2"/>
<keyword evidence="1" id="KW-0175">Coiled coil</keyword>
<accession>A0AAW6YNP2</accession>
<comment type="caution">
    <text evidence="2">The sequence shown here is derived from an EMBL/GenBank/DDBJ whole genome shotgun (WGS) entry which is preliminary data.</text>
</comment>
<evidence type="ECO:0000313" key="3">
    <source>
        <dbReference type="Proteomes" id="UP001237917"/>
    </source>
</evidence>
<sequence length="152" mass="17871">MEAIIDLHGCYVNPKETVITALNRIINELEEELSILEDNYEDARYEEIQAISDSEKEELIETELELISQIDGVKDELRDFFTTVELLQNLPYTIKNYTHEEDYQKDKGLHEINLFSEEKSVFYGEKIIFETELSDYIINQIEKKIVLDKTSI</sequence>
<name>A0AAW6YNP2_9STRE</name>
<proteinExistence type="predicted"/>
<evidence type="ECO:0000313" key="2">
    <source>
        <dbReference type="EMBL" id="MDK7293695.1"/>
    </source>
</evidence>
<organism evidence="2 3">
    <name type="scientific">Streptococcus pasteurianus</name>
    <dbReference type="NCBI Taxonomy" id="197614"/>
    <lineage>
        <taxon>Bacteria</taxon>
        <taxon>Bacillati</taxon>
        <taxon>Bacillota</taxon>
        <taxon>Bacilli</taxon>
        <taxon>Lactobacillales</taxon>
        <taxon>Streptococcaceae</taxon>
        <taxon>Streptococcus</taxon>
    </lineage>
</organism>
<evidence type="ECO:0000256" key="1">
    <source>
        <dbReference type="SAM" id="Coils"/>
    </source>
</evidence>